<dbReference type="Proteomes" id="UP000236732">
    <property type="component" value="Unassembled WGS sequence"/>
</dbReference>
<organism evidence="1 2">
    <name type="scientific">Nonomuraea solani</name>
    <dbReference type="NCBI Taxonomy" id="1144553"/>
    <lineage>
        <taxon>Bacteria</taxon>
        <taxon>Bacillati</taxon>
        <taxon>Actinomycetota</taxon>
        <taxon>Actinomycetes</taxon>
        <taxon>Streptosporangiales</taxon>
        <taxon>Streptosporangiaceae</taxon>
        <taxon>Nonomuraea</taxon>
    </lineage>
</organism>
<dbReference type="RefSeq" id="WP_103961523.1">
    <property type="nucleotide sequence ID" value="NZ_FNVT01000016.1"/>
</dbReference>
<sequence>MELLQGFNPHKFLEAPAELKRTILREDPFFAEESVRQRWHTLSPMARLLYTKLLAHVLSE</sequence>
<gene>
    <name evidence="1" type="ORF">SAMN05444920_116100</name>
</gene>
<evidence type="ECO:0000313" key="2">
    <source>
        <dbReference type="Proteomes" id="UP000236732"/>
    </source>
</evidence>
<reference evidence="1 2" key="1">
    <citation type="submission" date="2016-10" db="EMBL/GenBank/DDBJ databases">
        <authorList>
            <person name="de Groot N.N."/>
        </authorList>
    </citation>
    <scope>NUCLEOTIDE SEQUENCE [LARGE SCALE GENOMIC DNA]</scope>
    <source>
        <strain evidence="1 2">CGMCC 4.7037</strain>
    </source>
</reference>
<dbReference type="EMBL" id="FNVT01000016">
    <property type="protein sequence ID" value="SEH00366.1"/>
    <property type="molecule type" value="Genomic_DNA"/>
</dbReference>
<dbReference type="AlphaFoldDB" id="A0A1H6ETL4"/>
<proteinExistence type="predicted"/>
<keyword evidence="2" id="KW-1185">Reference proteome</keyword>
<evidence type="ECO:0000313" key="1">
    <source>
        <dbReference type="EMBL" id="SEH00366.1"/>
    </source>
</evidence>
<accession>A0A1H6ETL4</accession>
<protein>
    <submittedName>
        <fullName evidence="1">Uncharacterized protein</fullName>
    </submittedName>
</protein>
<name>A0A1H6ETL4_9ACTN</name>